<sequence length="107" mass="12374">MLFVIFAIVVNRYADRKNNKNWMERMEAFIFSVIVFVTVAGAMAPQYFSMVLDIRWYSGSMINKTVFVLSMLTAWAIFAWGVEWFAWLTAASLVFGAIAWVITHMIM</sequence>
<gene>
    <name evidence="2" type="ORF">FEF65_04690</name>
</gene>
<name>A0A5R9GZQ9_9PROT</name>
<protein>
    <submittedName>
        <fullName evidence="2">Uncharacterized protein</fullName>
    </submittedName>
</protein>
<keyword evidence="1" id="KW-0812">Transmembrane</keyword>
<dbReference type="EMBL" id="VBRY01000003">
    <property type="protein sequence ID" value="TLS68294.1"/>
    <property type="molecule type" value="Genomic_DNA"/>
</dbReference>
<keyword evidence="1" id="KW-0472">Membrane</keyword>
<feature type="transmembrane region" description="Helical" evidence="1">
    <location>
        <begin position="61"/>
        <end position="78"/>
    </location>
</feature>
<keyword evidence="3" id="KW-1185">Reference proteome</keyword>
<organism evidence="2 3">
    <name type="scientific">Mariprofundus erugo</name>
    <dbReference type="NCBI Taxonomy" id="2528639"/>
    <lineage>
        <taxon>Bacteria</taxon>
        <taxon>Pseudomonadati</taxon>
        <taxon>Pseudomonadota</taxon>
        <taxon>Candidatius Mariprofundia</taxon>
        <taxon>Mariprofundales</taxon>
        <taxon>Mariprofundaceae</taxon>
        <taxon>Mariprofundus</taxon>
    </lineage>
</organism>
<evidence type="ECO:0000256" key="1">
    <source>
        <dbReference type="SAM" id="Phobius"/>
    </source>
</evidence>
<dbReference type="RefSeq" id="WP_161595177.1">
    <property type="nucleotide sequence ID" value="NZ_VBRY01000003.1"/>
</dbReference>
<accession>A0A5R9GZQ9</accession>
<dbReference type="Proteomes" id="UP000306585">
    <property type="component" value="Unassembled WGS sequence"/>
</dbReference>
<reference evidence="2 3" key="1">
    <citation type="journal article" date="2019" name="Appl. Environ. Microbiol.">
        <title>Environmental Evidence and Genomic Insight of Iron-oxidizing Bacteria Preference Towards More Corrosion Resistant Stainless Steel at Higher Salinities.</title>
        <authorList>
            <person name="Garrison C.E."/>
            <person name="Price K.A."/>
            <person name="Field E.K."/>
        </authorList>
    </citation>
    <scope>NUCLEOTIDE SEQUENCE [LARGE SCALE GENOMIC DNA]</scope>
    <source>
        <strain evidence="2 3">P3</strain>
    </source>
</reference>
<comment type="caution">
    <text evidence="2">The sequence shown here is derived from an EMBL/GenBank/DDBJ whole genome shotgun (WGS) entry which is preliminary data.</text>
</comment>
<feature type="transmembrane region" description="Helical" evidence="1">
    <location>
        <begin position="84"/>
        <end position="103"/>
    </location>
</feature>
<feature type="transmembrane region" description="Helical" evidence="1">
    <location>
        <begin position="30"/>
        <end position="49"/>
    </location>
</feature>
<proteinExistence type="predicted"/>
<evidence type="ECO:0000313" key="3">
    <source>
        <dbReference type="Proteomes" id="UP000306585"/>
    </source>
</evidence>
<evidence type="ECO:0000313" key="2">
    <source>
        <dbReference type="EMBL" id="TLS68294.1"/>
    </source>
</evidence>
<dbReference type="AlphaFoldDB" id="A0A5R9GZQ9"/>
<keyword evidence="1" id="KW-1133">Transmembrane helix</keyword>